<comment type="subcellular location">
    <subcellularLocation>
        <location evidence="1">Endoplasmic reticulum membrane</location>
        <topology evidence="1">Multi-pass membrane protein</topology>
    </subcellularLocation>
</comment>
<dbReference type="GO" id="GO:0072546">
    <property type="term" value="C:EMC complex"/>
    <property type="evidence" value="ECO:0007669"/>
    <property type="project" value="InterPro"/>
</dbReference>
<dbReference type="InterPro" id="IPR008504">
    <property type="entry name" value="Emc6"/>
</dbReference>
<evidence type="ECO:0000313" key="9">
    <source>
        <dbReference type="EMBL" id="CCC54318.1"/>
    </source>
</evidence>
<comment type="similarity">
    <text evidence="2">Belongs to the EMC6 family.</text>
</comment>
<feature type="transmembrane region" description="Helical" evidence="8">
    <location>
        <begin position="80"/>
        <end position="100"/>
    </location>
</feature>
<accession>G0U9N2</accession>
<evidence type="ECO:0000256" key="7">
    <source>
        <dbReference type="ARBA" id="ARBA00023136"/>
    </source>
</evidence>
<keyword evidence="6 8" id="KW-1133">Transmembrane helix</keyword>
<name>G0U9N2_TRYVY</name>
<sequence>MSLGKSIYVDKELGENMKSVSQVKTMGSLLAGVGAGVLGLTNFTGLIFFLLCSVLTSLMIQHVGCGGTPERYFPSGRKQLFSLGSLTLGGMTYVLAWTVAYDAIYIF</sequence>
<feature type="transmembrane region" description="Helical" evidence="8">
    <location>
        <begin position="29"/>
        <end position="60"/>
    </location>
</feature>
<dbReference type="EMBL" id="HE573027">
    <property type="protein sequence ID" value="CCC54318.1"/>
    <property type="molecule type" value="Genomic_DNA"/>
</dbReference>
<gene>
    <name evidence="9" type="ORF">TVY486_1118020</name>
</gene>
<evidence type="ECO:0000256" key="6">
    <source>
        <dbReference type="ARBA" id="ARBA00022989"/>
    </source>
</evidence>
<evidence type="ECO:0000256" key="3">
    <source>
        <dbReference type="ARBA" id="ARBA00020827"/>
    </source>
</evidence>
<evidence type="ECO:0000256" key="1">
    <source>
        <dbReference type="ARBA" id="ARBA00004477"/>
    </source>
</evidence>
<dbReference type="Pfam" id="PF07019">
    <property type="entry name" value="EMC6"/>
    <property type="match status" value="1"/>
</dbReference>
<dbReference type="GO" id="GO:0000045">
    <property type="term" value="P:autophagosome assembly"/>
    <property type="evidence" value="ECO:0007669"/>
    <property type="project" value="TreeGrafter"/>
</dbReference>
<evidence type="ECO:0000256" key="2">
    <source>
        <dbReference type="ARBA" id="ARBA00009436"/>
    </source>
</evidence>
<dbReference type="AlphaFoldDB" id="G0U9N2"/>
<dbReference type="PANTHER" id="PTHR20994">
    <property type="entry name" value="ER MEMBRANE PROTEIN COMPLEX SUBUNIT 6"/>
    <property type="match status" value="1"/>
</dbReference>
<keyword evidence="4 8" id="KW-0812">Transmembrane</keyword>
<proteinExistence type="inferred from homology"/>
<evidence type="ECO:0000256" key="5">
    <source>
        <dbReference type="ARBA" id="ARBA00022824"/>
    </source>
</evidence>
<keyword evidence="7 8" id="KW-0472">Membrane</keyword>
<dbReference type="VEuPathDB" id="TriTrypDB:TvY486_1118020"/>
<protein>
    <recommendedName>
        <fullName evidence="3">ER membrane protein complex subunit 6</fullName>
    </recommendedName>
</protein>
<evidence type="ECO:0000256" key="8">
    <source>
        <dbReference type="SAM" id="Phobius"/>
    </source>
</evidence>
<organism evidence="9">
    <name type="scientific">Trypanosoma vivax (strain Y486)</name>
    <dbReference type="NCBI Taxonomy" id="1055687"/>
    <lineage>
        <taxon>Eukaryota</taxon>
        <taxon>Discoba</taxon>
        <taxon>Euglenozoa</taxon>
        <taxon>Kinetoplastea</taxon>
        <taxon>Metakinetoplastina</taxon>
        <taxon>Trypanosomatida</taxon>
        <taxon>Trypanosomatidae</taxon>
        <taxon>Trypanosoma</taxon>
        <taxon>Duttonella</taxon>
    </lineage>
</organism>
<keyword evidence="5" id="KW-0256">Endoplasmic reticulum</keyword>
<evidence type="ECO:0000256" key="4">
    <source>
        <dbReference type="ARBA" id="ARBA00022692"/>
    </source>
</evidence>
<dbReference type="InterPro" id="IPR029008">
    <property type="entry name" value="EMC6-like"/>
</dbReference>
<reference evidence="9" key="1">
    <citation type="journal article" date="2012" name="Proc. Natl. Acad. Sci. U.S.A.">
        <title>Antigenic diversity is generated by distinct evolutionary mechanisms in African trypanosome species.</title>
        <authorList>
            <person name="Jackson A.P."/>
            <person name="Berry A."/>
            <person name="Aslett M."/>
            <person name="Allison H.C."/>
            <person name="Burton P."/>
            <person name="Vavrova-Anderson J."/>
            <person name="Brown R."/>
            <person name="Browne H."/>
            <person name="Corton N."/>
            <person name="Hauser H."/>
            <person name="Gamble J."/>
            <person name="Gilderthorp R."/>
            <person name="Marcello L."/>
            <person name="McQuillan J."/>
            <person name="Otto T.D."/>
            <person name="Quail M.A."/>
            <person name="Sanders M.J."/>
            <person name="van Tonder A."/>
            <person name="Ginger M.L."/>
            <person name="Field M.C."/>
            <person name="Barry J.D."/>
            <person name="Hertz-Fowler C."/>
            <person name="Berriman M."/>
        </authorList>
    </citation>
    <scope>NUCLEOTIDE SEQUENCE</scope>
    <source>
        <strain evidence="9">Y486</strain>
    </source>
</reference>
<dbReference type="PANTHER" id="PTHR20994:SF0">
    <property type="entry name" value="ER MEMBRANE PROTEIN COMPLEX SUBUNIT 6"/>
    <property type="match status" value="1"/>
</dbReference>
<dbReference type="GO" id="GO:0034975">
    <property type="term" value="P:protein folding in endoplasmic reticulum"/>
    <property type="evidence" value="ECO:0007669"/>
    <property type="project" value="TreeGrafter"/>
</dbReference>